<keyword evidence="3" id="KW-0813">Transport</keyword>
<dbReference type="KEGG" id="mint:C7M51_04161"/>
<dbReference type="GO" id="GO:0005886">
    <property type="term" value="C:plasma membrane"/>
    <property type="evidence" value="ECO:0007669"/>
    <property type="project" value="UniProtKB-SubCell"/>
</dbReference>
<feature type="transmembrane region" description="Helical" evidence="8">
    <location>
        <begin position="15"/>
        <end position="32"/>
    </location>
</feature>
<evidence type="ECO:0000256" key="1">
    <source>
        <dbReference type="ARBA" id="ARBA00004651"/>
    </source>
</evidence>
<keyword evidence="5 8" id="KW-0812">Transmembrane</keyword>
<evidence type="ECO:0000256" key="7">
    <source>
        <dbReference type="ARBA" id="ARBA00023136"/>
    </source>
</evidence>
<organism evidence="9 10">
    <name type="scientific">Mixta intestinalis</name>
    <dbReference type="NCBI Taxonomy" id="1615494"/>
    <lineage>
        <taxon>Bacteria</taxon>
        <taxon>Pseudomonadati</taxon>
        <taxon>Pseudomonadota</taxon>
        <taxon>Gammaproteobacteria</taxon>
        <taxon>Enterobacterales</taxon>
        <taxon>Erwiniaceae</taxon>
        <taxon>Mixta</taxon>
    </lineage>
</organism>
<feature type="transmembrane region" description="Helical" evidence="8">
    <location>
        <begin position="187"/>
        <end position="211"/>
    </location>
</feature>
<dbReference type="EMBL" id="CP028271">
    <property type="protein sequence ID" value="QHM73803.1"/>
    <property type="molecule type" value="Genomic_DNA"/>
</dbReference>
<evidence type="ECO:0000256" key="8">
    <source>
        <dbReference type="SAM" id="Phobius"/>
    </source>
</evidence>
<gene>
    <name evidence="9" type="primary">dcuD</name>
    <name evidence="9" type="ORF">C7M51_04161</name>
</gene>
<keyword evidence="10" id="KW-1185">Reference proteome</keyword>
<name>A0A6P1Q550_9GAMM</name>
<evidence type="ECO:0000256" key="5">
    <source>
        <dbReference type="ARBA" id="ARBA00022692"/>
    </source>
</evidence>
<dbReference type="Pfam" id="PF03606">
    <property type="entry name" value="DcuC"/>
    <property type="match status" value="1"/>
</dbReference>
<dbReference type="AlphaFoldDB" id="A0A6P1Q550"/>
<dbReference type="InterPro" id="IPR018385">
    <property type="entry name" value="C4_dicarb_anaerob_car-like"/>
</dbReference>
<feature type="transmembrane region" description="Helical" evidence="8">
    <location>
        <begin position="428"/>
        <end position="445"/>
    </location>
</feature>
<dbReference type="GO" id="GO:0015556">
    <property type="term" value="F:C4-dicarboxylate transmembrane transporter activity"/>
    <property type="evidence" value="ECO:0007669"/>
    <property type="project" value="InterPro"/>
</dbReference>
<evidence type="ECO:0000256" key="2">
    <source>
        <dbReference type="ARBA" id="ARBA00005275"/>
    </source>
</evidence>
<comment type="similarity">
    <text evidence="2">Belongs to the DcuC/DcuD transporter (TC 2.A.61) family.</text>
</comment>
<feature type="transmembrane region" description="Helical" evidence="8">
    <location>
        <begin position="300"/>
        <end position="322"/>
    </location>
</feature>
<comment type="subcellular location">
    <subcellularLocation>
        <location evidence="1">Cell membrane</location>
        <topology evidence="1">Multi-pass membrane protein</topology>
    </subcellularLocation>
</comment>
<dbReference type="Proteomes" id="UP000464053">
    <property type="component" value="Chromosome"/>
</dbReference>
<keyword evidence="6 8" id="KW-1133">Transmembrane helix</keyword>
<dbReference type="NCBIfam" id="TIGR00771">
    <property type="entry name" value="DcuC"/>
    <property type="match status" value="1"/>
</dbReference>
<evidence type="ECO:0000256" key="3">
    <source>
        <dbReference type="ARBA" id="ARBA00022448"/>
    </source>
</evidence>
<evidence type="ECO:0000313" key="10">
    <source>
        <dbReference type="Proteomes" id="UP000464053"/>
    </source>
</evidence>
<dbReference type="PANTHER" id="PTHR42002">
    <property type="entry name" value="ANAEROBIC C4-DICARBOXYLATE TRANSPORTER DCUC-RELATED"/>
    <property type="match status" value="1"/>
</dbReference>
<feature type="transmembrane region" description="Helical" evidence="8">
    <location>
        <begin position="39"/>
        <end position="59"/>
    </location>
</feature>
<keyword evidence="7 8" id="KW-0472">Membrane</keyword>
<dbReference type="NCBIfam" id="NF037994">
    <property type="entry name" value="DcuC_1"/>
    <property type="match status" value="1"/>
</dbReference>
<dbReference type="PANTHER" id="PTHR42002:SF2">
    <property type="entry name" value="ANAEROBIC C4-DICARBOXYLATE TRANSPORTER DCUC-RELATED"/>
    <property type="match status" value="1"/>
</dbReference>
<feature type="transmembrane region" description="Helical" evidence="8">
    <location>
        <begin position="247"/>
        <end position="266"/>
    </location>
</feature>
<accession>A0A6P1Q550</accession>
<dbReference type="InterPro" id="IPR004669">
    <property type="entry name" value="C4_dicarb_anaerob_car"/>
</dbReference>
<reference evidence="9 10" key="1">
    <citation type="submission" date="2018-03" db="EMBL/GenBank/DDBJ databases">
        <title>Pantoea intestinalis SRCM103226 isolated form the mealworm.</title>
        <authorList>
            <person name="Jeong D.-Y."/>
            <person name="Kim J.W."/>
        </authorList>
    </citation>
    <scope>NUCLEOTIDE SEQUENCE [LARGE SCALE GENOMIC DNA]</scope>
    <source>
        <strain evidence="9 10">SRCM103226</strain>
    </source>
</reference>
<sequence>MPGQTLCKGNIMDKVLLIAGLLVLAFTLVLLVKRYDTRTVLIGSGIVLCLISLAPLNAFEAFSTRMTTGALVQSICSSMGFAFVMKYTQCDLHLVKLLTRSMKQLGLFLIPVAVLVTFFISIAIPSAAGVSAAVGATLIPLLIASRIHPAIAAGAVITGTIGATLNPGIAHNAQIAGIANQKIIDFVIYHLPLSASVMAAGAVSLTLVAVLKKETRLTPEQMLIAQEMPQKNAQSGADISQIVVKPLWALAPFVPVILLLLSSFNLLGETKLNVPAAMILGALYALLVTRCNPKHITTEFFNGMGSSYANILGIIIAAAVFIEGLKACGLMDSFISLLIHQPDIARWGGSIGPFLMGVVTGTGDATAFAFNEAVTPSASKFGFLPENLGAGVMYAACLGRNMSPLAGATIVCAGLACVNPIEVVKRTAPGMIVSVLGIALIWMGIA</sequence>
<evidence type="ECO:0000256" key="4">
    <source>
        <dbReference type="ARBA" id="ARBA00022475"/>
    </source>
</evidence>
<feature type="transmembrane region" description="Helical" evidence="8">
    <location>
        <begin position="105"/>
        <end position="124"/>
    </location>
</feature>
<feature type="transmembrane region" description="Helical" evidence="8">
    <location>
        <begin position="402"/>
        <end position="421"/>
    </location>
</feature>
<keyword evidence="4" id="KW-1003">Cell membrane</keyword>
<evidence type="ECO:0000256" key="6">
    <source>
        <dbReference type="ARBA" id="ARBA00022989"/>
    </source>
</evidence>
<proteinExistence type="inferred from homology"/>
<evidence type="ECO:0000313" key="9">
    <source>
        <dbReference type="EMBL" id="QHM73803.1"/>
    </source>
</evidence>
<feature type="transmembrane region" description="Helical" evidence="8">
    <location>
        <begin position="65"/>
        <end position="84"/>
    </location>
</feature>
<protein>
    <submittedName>
        <fullName evidence="9">Cryptic C4-dicarboxylate transporter DcuD</fullName>
    </submittedName>
</protein>